<dbReference type="GO" id="GO:0036221">
    <property type="term" value="F:UTP diphosphatase activity"/>
    <property type="evidence" value="ECO:0007669"/>
    <property type="project" value="RHEA"/>
</dbReference>
<feature type="site" description="Important for substrate specificity" evidence="4">
    <location>
        <position position="11"/>
    </location>
</feature>
<gene>
    <name evidence="5" type="primary">maf_1</name>
    <name evidence="5" type="ORF">NCTC10717_01498</name>
</gene>
<evidence type="ECO:0000313" key="5">
    <source>
        <dbReference type="EMBL" id="SUO97527.1"/>
    </source>
</evidence>
<feature type="active site" description="Proton acceptor" evidence="4">
    <location>
        <position position="68"/>
    </location>
</feature>
<accession>A0A380N192</accession>
<dbReference type="EC" id="3.6.1.9" evidence="4"/>
<dbReference type="GO" id="GO:0005737">
    <property type="term" value="C:cytoplasm"/>
    <property type="evidence" value="ECO:0007669"/>
    <property type="project" value="UniProtKB-SubCell"/>
</dbReference>
<comment type="subcellular location">
    <subcellularLocation>
        <location evidence="4">Cytoplasm</location>
    </subcellularLocation>
</comment>
<protein>
    <recommendedName>
        <fullName evidence="4">dTTP/UTP pyrophosphatase</fullName>
        <shortName evidence="4">dTTPase/UTPase</shortName>
        <ecNumber evidence="4">3.6.1.9</ecNumber>
    </recommendedName>
    <alternativeName>
        <fullName evidence="4">Nucleoside triphosphate pyrophosphatase</fullName>
    </alternativeName>
    <alternativeName>
        <fullName evidence="4">Nucleotide pyrophosphatase</fullName>
        <shortName evidence="4">Nucleotide PPase</shortName>
    </alternativeName>
</protein>
<dbReference type="CDD" id="cd00555">
    <property type="entry name" value="Maf"/>
    <property type="match status" value="1"/>
</dbReference>
<dbReference type="OrthoDB" id="9807767at2"/>
<dbReference type="InterPro" id="IPR003697">
    <property type="entry name" value="Maf-like"/>
</dbReference>
<dbReference type="SUPFAM" id="SSF52972">
    <property type="entry name" value="ITPase-like"/>
    <property type="match status" value="1"/>
</dbReference>
<evidence type="ECO:0000256" key="3">
    <source>
        <dbReference type="ARBA" id="ARBA00023080"/>
    </source>
</evidence>
<sequence length="191" mass="20241">MSIILASASPRRSALLRQVGIAHRIVVADIDESPLPQESPLQTVARLAQEKATAIARQYPEQWVLAADTIGILEGQLLGKPRDAAQALAMLSAMNGRMHEVATAVTIQKGAQCLSETHIARVYMRHSSAALLQAYVDGGEGADKAGAYAIQGQGAVLVEKIEGDFYTVVGLPIAAVCATLHTFGIMPFARP</sequence>
<comment type="function">
    <text evidence="4">Nucleoside triphosphate pyrophosphatase that hydrolyzes dTTP and UTP. May have a dual role in cell division arrest and in preventing the incorporation of modified nucleotides into cellular nucleic acids.</text>
</comment>
<dbReference type="GO" id="GO:0036218">
    <property type="term" value="F:dTTP diphosphatase activity"/>
    <property type="evidence" value="ECO:0007669"/>
    <property type="project" value="RHEA"/>
</dbReference>
<evidence type="ECO:0000256" key="2">
    <source>
        <dbReference type="ARBA" id="ARBA00022801"/>
    </source>
</evidence>
<dbReference type="GO" id="GO:0009117">
    <property type="term" value="P:nucleotide metabolic process"/>
    <property type="evidence" value="ECO:0007669"/>
    <property type="project" value="UniProtKB-KW"/>
</dbReference>
<dbReference type="AlphaFoldDB" id="A0A380N192"/>
<comment type="similarity">
    <text evidence="4">Belongs to the Maf family. YhdE subfamily.</text>
</comment>
<keyword evidence="2 4" id="KW-0378">Hydrolase</keyword>
<dbReference type="Pfam" id="PF02545">
    <property type="entry name" value="Maf"/>
    <property type="match status" value="1"/>
</dbReference>
<dbReference type="PIRSF" id="PIRSF006305">
    <property type="entry name" value="Maf"/>
    <property type="match status" value="1"/>
</dbReference>
<dbReference type="InterPro" id="IPR029001">
    <property type="entry name" value="ITPase-like_fam"/>
</dbReference>
<dbReference type="PANTHER" id="PTHR43213">
    <property type="entry name" value="BIFUNCTIONAL DTTP/UTP PYROPHOSPHATASE/METHYLTRANSFERASE PROTEIN-RELATED"/>
    <property type="match status" value="1"/>
</dbReference>
<feature type="site" description="Important for substrate specificity" evidence="4">
    <location>
        <position position="69"/>
    </location>
</feature>
<comment type="catalytic activity">
    <reaction evidence="4">
        <text>UTP + H2O = UMP + diphosphate + H(+)</text>
        <dbReference type="Rhea" id="RHEA:29395"/>
        <dbReference type="ChEBI" id="CHEBI:15377"/>
        <dbReference type="ChEBI" id="CHEBI:15378"/>
        <dbReference type="ChEBI" id="CHEBI:33019"/>
        <dbReference type="ChEBI" id="CHEBI:46398"/>
        <dbReference type="ChEBI" id="CHEBI:57865"/>
        <dbReference type="EC" id="3.6.1.9"/>
    </reaction>
</comment>
<evidence type="ECO:0000313" key="6">
    <source>
        <dbReference type="Proteomes" id="UP000254575"/>
    </source>
</evidence>
<comment type="catalytic activity">
    <reaction evidence="4">
        <text>dTTP + H2O = dTMP + diphosphate + H(+)</text>
        <dbReference type="Rhea" id="RHEA:28534"/>
        <dbReference type="ChEBI" id="CHEBI:15377"/>
        <dbReference type="ChEBI" id="CHEBI:15378"/>
        <dbReference type="ChEBI" id="CHEBI:33019"/>
        <dbReference type="ChEBI" id="CHEBI:37568"/>
        <dbReference type="ChEBI" id="CHEBI:63528"/>
        <dbReference type="EC" id="3.6.1.9"/>
    </reaction>
</comment>
<comment type="caution">
    <text evidence="4">Lacks conserved residue(s) required for the propagation of feature annotation.</text>
</comment>
<evidence type="ECO:0000256" key="4">
    <source>
        <dbReference type="HAMAP-Rule" id="MF_00528"/>
    </source>
</evidence>
<proteinExistence type="inferred from homology"/>
<dbReference type="NCBIfam" id="TIGR00172">
    <property type="entry name" value="maf"/>
    <property type="match status" value="1"/>
</dbReference>
<comment type="cofactor">
    <cofactor evidence="1 4">
        <name>a divalent metal cation</name>
        <dbReference type="ChEBI" id="CHEBI:60240"/>
    </cofactor>
</comment>
<dbReference type="Proteomes" id="UP000254575">
    <property type="component" value="Unassembled WGS sequence"/>
</dbReference>
<dbReference type="Gene3D" id="3.90.950.10">
    <property type="match status" value="1"/>
</dbReference>
<keyword evidence="4" id="KW-0963">Cytoplasm</keyword>
<evidence type="ECO:0000256" key="1">
    <source>
        <dbReference type="ARBA" id="ARBA00001968"/>
    </source>
</evidence>
<dbReference type="EMBL" id="UHIA01000004">
    <property type="protein sequence ID" value="SUO97527.1"/>
    <property type="molecule type" value="Genomic_DNA"/>
</dbReference>
<keyword evidence="6" id="KW-1185">Reference proteome</keyword>
<reference evidence="5 6" key="1">
    <citation type="submission" date="2018-06" db="EMBL/GenBank/DDBJ databases">
        <authorList>
            <consortium name="Pathogen Informatics"/>
            <person name="Doyle S."/>
        </authorList>
    </citation>
    <scope>NUCLEOTIDE SEQUENCE [LARGE SCALE GENOMIC DNA]</scope>
    <source>
        <strain evidence="5 6">NCTC10717</strain>
    </source>
</reference>
<name>A0A380N192_9GAMM</name>
<dbReference type="RefSeq" id="WP_115218669.1">
    <property type="nucleotide sequence ID" value="NZ_UHIA01000004.1"/>
</dbReference>
<dbReference type="PANTHER" id="PTHR43213:SF5">
    <property type="entry name" value="BIFUNCTIONAL DTTP_UTP PYROPHOSPHATASE_METHYLTRANSFERASE PROTEIN-RELATED"/>
    <property type="match status" value="1"/>
</dbReference>
<keyword evidence="3 4" id="KW-0546">Nucleotide metabolism</keyword>
<dbReference type="HAMAP" id="MF_00528">
    <property type="entry name" value="Maf"/>
    <property type="match status" value="1"/>
</dbReference>
<feature type="site" description="Important for substrate specificity" evidence="4">
    <location>
        <position position="151"/>
    </location>
</feature>
<organism evidence="5 6">
    <name type="scientific">Suttonella indologenes</name>
    <dbReference type="NCBI Taxonomy" id="13276"/>
    <lineage>
        <taxon>Bacteria</taxon>
        <taxon>Pseudomonadati</taxon>
        <taxon>Pseudomonadota</taxon>
        <taxon>Gammaproteobacteria</taxon>
        <taxon>Cardiobacteriales</taxon>
        <taxon>Cardiobacteriaceae</taxon>
        <taxon>Suttonella</taxon>
    </lineage>
</organism>